<keyword evidence="4" id="KW-1185">Reference proteome</keyword>
<organism evidence="3 4">
    <name type="scientific">Terrimonas ginsenosidimutans</name>
    <dbReference type="NCBI Taxonomy" id="2908004"/>
    <lineage>
        <taxon>Bacteria</taxon>
        <taxon>Pseudomonadati</taxon>
        <taxon>Bacteroidota</taxon>
        <taxon>Chitinophagia</taxon>
        <taxon>Chitinophagales</taxon>
        <taxon>Chitinophagaceae</taxon>
        <taxon>Terrimonas</taxon>
    </lineage>
</organism>
<name>A0ABS9KZ22_9BACT</name>
<evidence type="ECO:0000313" key="3">
    <source>
        <dbReference type="EMBL" id="MCG2617576.1"/>
    </source>
</evidence>
<dbReference type="Pfam" id="PF19313">
    <property type="entry name" value="DUF5916"/>
    <property type="match status" value="1"/>
</dbReference>
<proteinExistence type="predicted"/>
<comment type="caution">
    <text evidence="3">The sequence shown here is derived from an EMBL/GenBank/DDBJ whole genome shotgun (WGS) entry which is preliminary data.</text>
</comment>
<feature type="domain" description="DUF5916" evidence="2">
    <location>
        <begin position="227"/>
        <end position="805"/>
    </location>
</feature>
<evidence type="ECO:0000256" key="1">
    <source>
        <dbReference type="SAM" id="SignalP"/>
    </source>
</evidence>
<dbReference type="EMBL" id="JAKLTR010000022">
    <property type="protein sequence ID" value="MCG2617576.1"/>
    <property type="molecule type" value="Genomic_DNA"/>
</dbReference>
<reference evidence="3" key="1">
    <citation type="submission" date="2022-01" db="EMBL/GenBank/DDBJ databases">
        <authorList>
            <person name="Jo J.-H."/>
            <person name="Im W.-T."/>
        </authorList>
    </citation>
    <scope>NUCLEOTIDE SEQUENCE</scope>
    <source>
        <strain evidence="3">NA20</strain>
    </source>
</reference>
<feature type="chain" id="PRO_5046585078" evidence="1">
    <location>
        <begin position="19"/>
        <end position="809"/>
    </location>
</feature>
<feature type="signal peptide" evidence="1">
    <location>
        <begin position="1"/>
        <end position="18"/>
    </location>
</feature>
<dbReference type="InterPro" id="IPR045670">
    <property type="entry name" value="DUF5916"/>
</dbReference>
<dbReference type="SUPFAM" id="SSF49344">
    <property type="entry name" value="CBD9-like"/>
    <property type="match status" value="1"/>
</dbReference>
<dbReference type="RefSeq" id="WP_237876359.1">
    <property type="nucleotide sequence ID" value="NZ_JAKLTR010000022.1"/>
</dbReference>
<dbReference type="Proteomes" id="UP001165367">
    <property type="component" value="Unassembled WGS sequence"/>
</dbReference>
<gene>
    <name evidence="3" type="ORF">LZZ85_24970</name>
</gene>
<sequence length="809" mass="94030">MKRLFLSLLLPGCLAANAQTVKQIPAVRTTLPIVLDGVPNEDAWKQSPLITDLTEMRPTFGRKEDPTSKTHLYLLYDNDFVYFGGYNYERTRDSIATQLAGRDEVGVNDFVGIIFDTYQDKINGLGFYVTPLNEQFDVKYSIGDEDMSWNAVYHTQTQVTDSGWSFEMRIPYSAIRFSKEKIQNWNVHILRRRAKLGQQFSWSPVDPTKFGFMNQAGTWAGLQDIKPPLRLSFSPYFSSYLTRNATTTNKWETAVNGGMDVKYGISDGFTMDMTLIPDFGQVQSDNQVLNLSPFEVRFNENRAFFNEGTELFNKGNLFYSRRIGGTPINYGTAYSNLKPDEKVIDNPVQTKLLNATKISGRTKKKLGIGFFNAISKAQYATIENSLKERYTVETSPLTNYNILVFDQGLKNNSRVTLINTNVWRSGKTYDANVTSIDWDLYDNNVNYNFWGQVTQSRLIGYDANGKSVVGNQYRLFFGKFKGRFNFDVHRYMYDDKYNQNDLGFFTNNNYITHGFYAGYKWVKPKSFYNNIYLNLNANYTQLYKPRQYQDFRLNGNVNGQLKNLWSFGITGDWQPERNDFYEARLSGWKVVRPSSWMKGFWLNTNSAKKYTATIEAYHRYSGKYNTSNLEMFFSNAYRFNNKLSVGLSNYLEMHNRNFGFATLSANADSVFMSLRKIRTAENILNIKFNFSNRMWLTARLRHYWSKVKYTEFMSLKPDGEVENVSYNGRNPDINVNLFNVDMNYTWQFAPGSFLNVTWKTASEVYDQLVVERYYRNFRKSIDAPAFNSLSFKVIYFLDYLNLQKKRKTV</sequence>
<evidence type="ECO:0000259" key="2">
    <source>
        <dbReference type="Pfam" id="PF19313"/>
    </source>
</evidence>
<protein>
    <submittedName>
        <fullName evidence="3">Carbohydrate binding family 9 domain-containing protein</fullName>
    </submittedName>
</protein>
<dbReference type="CDD" id="cd09618">
    <property type="entry name" value="CBM9_like_2"/>
    <property type="match status" value="1"/>
</dbReference>
<accession>A0ABS9KZ22</accession>
<dbReference type="Gene3D" id="2.60.40.1190">
    <property type="match status" value="1"/>
</dbReference>
<evidence type="ECO:0000313" key="4">
    <source>
        <dbReference type="Proteomes" id="UP001165367"/>
    </source>
</evidence>
<keyword evidence="1" id="KW-0732">Signal</keyword>